<dbReference type="InterPro" id="IPR038078">
    <property type="entry name" value="PhoU-like_sf"/>
</dbReference>
<keyword evidence="1" id="KW-0813">Transport</keyword>
<keyword evidence="5" id="KW-1185">Reference proteome</keyword>
<comment type="caution">
    <text evidence="4">The sequence shown here is derived from an EMBL/GenBank/DDBJ whole genome shotgun (WGS) entry which is preliminary data.</text>
</comment>
<evidence type="ECO:0000256" key="2">
    <source>
        <dbReference type="SAM" id="Coils"/>
    </source>
</evidence>
<dbReference type="InterPro" id="IPR028366">
    <property type="entry name" value="PhoU"/>
</dbReference>
<feature type="domain" description="PhoU" evidence="3">
    <location>
        <begin position="121"/>
        <end position="206"/>
    </location>
</feature>
<keyword evidence="1" id="KW-0592">Phosphate transport</keyword>
<keyword evidence="1" id="KW-0963">Cytoplasm</keyword>
<evidence type="ECO:0000256" key="1">
    <source>
        <dbReference type="PIRNR" id="PIRNR003107"/>
    </source>
</evidence>
<dbReference type="Pfam" id="PF01895">
    <property type="entry name" value="PhoU"/>
    <property type="match status" value="2"/>
</dbReference>
<dbReference type="PANTHER" id="PTHR42930:SF3">
    <property type="entry name" value="PHOSPHATE-SPECIFIC TRANSPORT SYSTEM ACCESSORY PROTEIN PHOU"/>
    <property type="match status" value="1"/>
</dbReference>
<evidence type="ECO:0000313" key="4">
    <source>
        <dbReference type="EMBL" id="MCF6137917.1"/>
    </source>
</evidence>
<evidence type="ECO:0000259" key="3">
    <source>
        <dbReference type="Pfam" id="PF01895"/>
    </source>
</evidence>
<protein>
    <recommendedName>
        <fullName evidence="1">Phosphate-specific transport system accessory protein PhoU</fullName>
    </recommendedName>
</protein>
<dbReference type="PANTHER" id="PTHR42930">
    <property type="entry name" value="PHOSPHATE-SPECIFIC TRANSPORT SYSTEM ACCESSORY PROTEIN PHOU"/>
    <property type="match status" value="1"/>
</dbReference>
<proteinExistence type="inferred from homology"/>
<comment type="subunit">
    <text evidence="1">Homodimer.</text>
</comment>
<comment type="similarity">
    <text evidence="1">Belongs to the PhoU family.</text>
</comment>
<dbReference type="Gene3D" id="1.20.58.220">
    <property type="entry name" value="Phosphate transport system protein phou homolog 2, domain 2"/>
    <property type="match status" value="1"/>
</dbReference>
<feature type="domain" description="PhoU" evidence="3">
    <location>
        <begin position="19"/>
        <end position="106"/>
    </location>
</feature>
<dbReference type="NCBIfam" id="TIGR02135">
    <property type="entry name" value="phoU_full"/>
    <property type="match status" value="1"/>
</dbReference>
<sequence>MVVRESFQTQLDELRDMLVDLGRQAESALDDAIDSLKTQDVDKALRIIDNDFRINNLEEEINDKAILLIAKQAPVASDLRRIIVAIKISSDVERIADFAVNIAKSVIRIGKEPLIKELVDIPELAESAKTMLVEAIQAYNDEDIVLAKKMADRDDLVDEKYGQLIQELLGSMKDYPDSTNQIIQLSFICRYIERAADHATNIGENIVYLVKGKHYDLNE</sequence>
<dbReference type="RefSeq" id="WP_236333921.1">
    <property type="nucleotide sequence ID" value="NZ_JAKIJS010000001.1"/>
</dbReference>
<feature type="coiled-coil region" evidence="2">
    <location>
        <begin position="4"/>
        <end position="31"/>
    </location>
</feature>
<comment type="function">
    <text evidence="1">Plays a role in the regulation of phosphate uptake.</text>
</comment>
<keyword evidence="2" id="KW-0175">Coiled coil</keyword>
<dbReference type="PIRSF" id="PIRSF003107">
    <property type="entry name" value="PhoU"/>
    <property type="match status" value="1"/>
</dbReference>
<dbReference type="SUPFAM" id="SSF109755">
    <property type="entry name" value="PhoU-like"/>
    <property type="match status" value="1"/>
</dbReference>
<dbReference type="InterPro" id="IPR026022">
    <property type="entry name" value="PhoU_dom"/>
</dbReference>
<dbReference type="EMBL" id="JAKIJS010000001">
    <property type="protein sequence ID" value="MCF6137917.1"/>
    <property type="molecule type" value="Genomic_DNA"/>
</dbReference>
<name>A0ABS9H258_9BACL</name>
<dbReference type="Proteomes" id="UP001649381">
    <property type="component" value="Unassembled WGS sequence"/>
</dbReference>
<reference evidence="4 5" key="1">
    <citation type="submission" date="2022-01" db="EMBL/GenBank/DDBJ databases">
        <title>Alkalihalobacillus sp. EGI L200015, a novel bacterium isolated from a salt lake sediment.</title>
        <authorList>
            <person name="Gao L."/>
            <person name="Fang B.-Z."/>
            <person name="Li W.-J."/>
        </authorList>
    </citation>
    <scope>NUCLEOTIDE SEQUENCE [LARGE SCALE GENOMIC DNA]</scope>
    <source>
        <strain evidence="4 5">KCTC 12718</strain>
    </source>
</reference>
<evidence type="ECO:0000313" key="5">
    <source>
        <dbReference type="Proteomes" id="UP001649381"/>
    </source>
</evidence>
<gene>
    <name evidence="4" type="primary">phoU</name>
    <name evidence="4" type="ORF">L2716_09270</name>
</gene>
<accession>A0ABS9H258</accession>
<organism evidence="4 5">
    <name type="scientific">Pseudalkalibacillus berkeleyi</name>
    <dbReference type="NCBI Taxonomy" id="1069813"/>
    <lineage>
        <taxon>Bacteria</taxon>
        <taxon>Bacillati</taxon>
        <taxon>Bacillota</taxon>
        <taxon>Bacilli</taxon>
        <taxon>Bacillales</taxon>
        <taxon>Fictibacillaceae</taxon>
        <taxon>Pseudalkalibacillus</taxon>
    </lineage>
</organism>
<comment type="subcellular location">
    <subcellularLocation>
        <location evidence="1">Cytoplasm</location>
    </subcellularLocation>
</comment>